<organism evidence="3 4">
    <name type="scientific">Lentilactobacillus hilgardii</name>
    <name type="common">Lactobacillus hilgardii</name>
    <dbReference type="NCBI Taxonomy" id="1588"/>
    <lineage>
        <taxon>Bacteria</taxon>
        <taxon>Bacillati</taxon>
        <taxon>Bacillota</taxon>
        <taxon>Bacilli</taxon>
        <taxon>Lactobacillales</taxon>
        <taxon>Lactobacillaceae</taxon>
        <taxon>Lentilactobacillus</taxon>
    </lineage>
</organism>
<dbReference type="PANTHER" id="PTHR43434:SF19">
    <property type="entry name" value="PHOSPHONOACETALDEHYDE HYDROLASE"/>
    <property type="match status" value="1"/>
</dbReference>
<accession>A0A6P1E5W3</accession>
<dbReference type="Gene3D" id="3.40.50.1000">
    <property type="entry name" value="HAD superfamily/HAD-like"/>
    <property type="match status" value="1"/>
</dbReference>
<feature type="active site" description="Nucleophile" evidence="2">
    <location>
        <position position="8"/>
    </location>
</feature>
<dbReference type="GO" id="GO:0050194">
    <property type="term" value="F:phosphonoacetaldehyde hydrolase activity"/>
    <property type="evidence" value="ECO:0007669"/>
    <property type="project" value="UniProtKB-UniRule"/>
</dbReference>
<feature type="binding site" evidence="2">
    <location>
        <position position="183"/>
    </location>
    <ligand>
        <name>Mg(2+)</name>
        <dbReference type="ChEBI" id="CHEBI:18420"/>
    </ligand>
</feature>
<evidence type="ECO:0000256" key="1">
    <source>
        <dbReference type="ARBA" id="ARBA00023270"/>
    </source>
</evidence>
<dbReference type="EC" id="3.11.1.1" evidence="2"/>
<dbReference type="NCBIfam" id="TIGR01422">
    <property type="entry name" value="phosphonatase"/>
    <property type="match status" value="1"/>
</dbReference>
<dbReference type="SMR" id="A0A6P1E5W3"/>
<proteinExistence type="inferred from homology"/>
<dbReference type="InterPro" id="IPR036412">
    <property type="entry name" value="HAD-like_sf"/>
</dbReference>
<feature type="binding site" evidence="2">
    <location>
        <position position="8"/>
    </location>
    <ligand>
        <name>Mg(2+)</name>
        <dbReference type="ChEBI" id="CHEBI:18420"/>
    </ligand>
</feature>
<evidence type="ECO:0000313" key="4">
    <source>
        <dbReference type="Proteomes" id="UP000465035"/>
    </source>
</evidence>
<comment type="similarity">
    <text evidence="2">Belongs to the HAD-like hydrolase superfamily. PhnX family.</text>
</comment>
<dbReference type="InterPro" id="IPR023214">
    <property type="entry name" value="HAD_sf"/>
</dbReference>
<keyword evidence="2" id="KW-0460">Magnesium</keyword>
<sequence length="263" mass="29668">MIRAVIFDWAGTTIDYGNQAPAMTIKKTLKQFGIEVTFADLRQEVGLEPLTQIKALMGREDIQKKWYIMHPDMSLEEGISQIYKWFTRNILEVLPQIAKVKAGMPTLISYLRTQGIRFATTTRYTKEMLDQILPLASEQGFDPFINITAEDLNRTDCLDSDMISQAMRKLRIRNPRTVIKVGDSPKDILEGKDAGVVTIGMIEGSSLIGMSQQEFSILPFAKRNSMKNQVAAELEKAGADYVVENAKDLMRLIKELDSEKVVS</sequence>
<gene>
    <name evidence="2" type="primary">phnX</name>
    <name evidence="3" type="ORF">GQR93_04360</name>
</gene>
<dbReference type="GO" id="GO:0019700">
    <property type="term" value="P:organic phosphonate catabolic process"/>
    <property type="evidence" value="ECO:0007669"/>
    <property type="project" value="InterPro"/>
</dbReference>
<evidence type="ECO:0000313" key="3">
    <source>
        <dbReference type="EMBL" id="QHB51500.1"/>
    </source>
</evidence>
<dbReference type="AlphaFoldDB" id="A0A6P1E5W3"/>
<dbReference type="Gene3D" id="1.10.150.240">
    <property type="entry name" value="Putative phosphatase, domain 2"/>
    <property type="match status" value="1"/>
</dbReference>
<keyword evidence="2 3" id="KW-0378">Hydrolase</keyword>
<dbReference type="GO" id="GO:0000287">
    <property type="term" value="F:magnesium ion binding"/>
    <property type="evidence" value="ECO:0007669"/>
    <property type="project" value="UniProtKB-UniRule"/>
</dbReference>
<dbReference type="RefSeq" id="WP_003552669.1">
    <property type="nucleotide sequence ID" value="NZ_CABKOL010000106.1"/>
</dbReference>
<feature type="binding site" evidence="2">
    <location>
        <position position="10"/>
    </location>
    <ligand>
        <name>Mg(2+)</name>
        <dbReference type="ChEBI" id="CHEBI:18420"/>
    </ligand>
</feature>
<evidence type="ECO:0000256" key="2">
    <source>
        <dbReference type="HAMAP-Rule" id="MF_01375"/>
    </source>
</evidence>
<dbReference type="SUPFAM" id="SSF56784">
    <property type="entry name" value="HAD-like"/>
    <property type="match status" value="1"/>
</dbReference>
<dbReference type="InterPro" id="IPR023198">
    <property type="entry name" value="PGP-like_dom2"/>
</dbReference>
<comment type="catalytic activity">
    <reaction evidence="2">
        <text>phosphonoacetaldehyde + H2O = acetaldehyde + phosphate + H(+)</text>
        <dbReference type="Rhea" id="RHEA:18905"/>
        <dbReference type="ChEBI" id="CHEBI:15343"/>
        <dbReference type="ChEBI" id="CHEBI:15377"/>
        <dbReference type="ChEBI" id="CHEBI:15378"/>
        <dbReference type="ChEBI" id="CHEBI:43474"/>
        <dbReference type="ChEBI" id="CHEBI:58383"/>
        <dbReference type="EC" id="3.11.1.1"/>
    </reaction>
</comment>
<keyword evidence="2" id="KW-0479">Metal-binding</keyword>
<dbReference type="GO" id="GO:0006281">
    <property type="term" value="P:DNA repair"/>
    <property type="evidence" value="ECO:0007669"/>
    <property type="project" value="TreeGrafter"/>
</dbReference>
<dbReference type="GeneID" id="69057586"/>
<dbReference type="PANTHER" id="PTHR43434">
    <property type="entry name" value="PHOSPHOGLYCOLATE PHOSPHATASE"/>
    <property type="match status" value="1"/>
</dbReference>
<comment type="cofactor">
    <cofactor evidence="2">
        <name>Mg(2+)</name>
        <dbReference type="ChEBI" id="CHEBI:18420"/>
    </cofactor>
    <text evidence="2">Binds 1 Mg(2+) ion per subunit.</text>
</comment>
<keyword evidence="1" id="KW-0704">Schiff base</keyword>
<reference evidence="3 4" key="1">
    <citation type="submission" date="2019-12" db="EMBL/GenBank/DDBJ databases">
        <title>Lactobacillus hilgardii FLUB.</title>
        <authorList>
            <person name="Gustaw K."/>
        </authorList>
    </citation>
    <scope>NUCLEOTIDE SEQUENCE [LARGE SCALE GENOMIC DNA]</scope>
    <source>
        <strain evidence="3 4">FLUB</strain>
    </source>
</reference>
<comment type="function">
    <text evidence="2">Involved in phosphonate degradation.</text>
</comment>
<name>A0A6P1E5W3_LENHI</name>
<dbReference type="InterPro" id="IPR006323">
    <property type="entry name" value="Phosphonoacetald_hydro"/>
</dbReference>
<comment type="subunit">
    <text evidence="2">Homodimer.</text>
</comment>
<dbReference type="InterPro" id="IPR050155">
    <property type="entry name" value="HAD-like_hydrolase_sf"/>
</dbReference>
<dbReference type="GO" id="GO:0005829">
    <property type="term" value="C:cytosol"/>
    <property type="evidence" value="ECO:0007669"/>
    <property type="project" value="TreeGrafter"/>
</dbReference>
<dbReference type="Pfam" id="PF00702">
    <property type="entry name" value="Hydrolase"/>
    <property type="match status" value="1"/>
</dbReference>
<protein>
    <recommendedName>
        <fullName evidence="2">Phosphonoacetaldehyde hydrolase</fullName>
        <shortName evidence="2">Phosphonatase</shortName>
        <ecNumber evidence="2">3.11.1.1</ecNumber>
    </recommendedName>
    <alternativeName>
        <fullName evidence="2">Phosphonoacetaldehyde phosphonohydrolase</fullName>
    </alternativeName>
</protein>
<dbReference type="EMBL" id="CP047121">
    <property type="protein sequence ID" value="QHB51500.1"/>
    <property type="molecule type" value="Genomic_DNA"/>
</dbReference>
<dbReference type="GO" id="GO:0008967">
    <property type="term" value="F:phosphoglycolate phosphatase activity"/>
    <property type="evidence" value="ECO:0007669"/>
    <property type="project" value="TreeGrafter"/>
</dbReference>
<dbReference type="Proteomes" id="UP000465035">
    <property type="component" value="Chromosome"/>
</dbReference>
<dbReference type="HAMAP" id="MF_01375">
    <property type="entry name" value="PhnX"/>
    <property type="match status" value="1"/>
</dbReference>
<comment type="caution">
    <text evidence="2">Lacks conserved residue(s) required for the propagation of feature annotation.</text>
</comment>